<evidence type="ECO:0000256" key="4">
    <source>
        <dbReference type="ARBA" id="ARBA00022692"/>
    </source>
</evidence>
<feature type="domain" description="Guanylate cyclase" evidence="14">
    <location>
        <begin position="846"/>
        <end position="885"/>
    </location>
</feature>
<keyword evidence="9" id="KW-0456">Lyase</keyword>
<evidence type="ECO:0000256" key="12">
    <source>
        <dbReference type="SAM" id="SignalP"/>
    </source>
</evidence>
<dbReference type="PROSITE" id="PS50125">
    <property type="entry name" value="GUANYLATE_CYCLASE_2"/>
    <property type="match status" value="1"/>
</dbReference>
<dbReference type="AlphaFoldDB" id="A0A914VHW0"/>
<feature type="transmembrane region" description="Helical" evidence="11">
    <location>
        <begin position="431"/>
        <end position="453"/>
    </location>
</feature>
<protein>
    <recommendedName>
        <fullName evidence="3">guanylate cyclase</fullName>
        <ecNumber evidence="3">4.6.1.2</ecNumber>
    </recommendedName>
</protein>
<dbReference type="EC" id="4.6.1.2" evidence="3"/>
<comment type="catalytic activity">
    <reaction evidence="1">
        <text>GTP = 3',5'-cyclic GMP + diphosphate</text>
        <dbReference type="Rhea" id="RHEA:13665"/>
        <dbReference type="ChEBI" id="CHEBI:33019"/>
        <dbReference type="ChEBI" id="CHEBI:37565"/>
        <dbReference type="ChEBI" id="CHEBI:57746"/>
        <dbReference type="EC" id="4.6.1.2"/>
    </reaction>
</comment>
<comment type="subcellular location">
    <subcellularLocation>
        <location evidence="2">Membrane</location>
        <topology evidence="2">Single-pass membrane protein</topology>
    </subcellularLocation>
</comment>
<dbReference type="GO" id="GO:0005524">
    <property type="term" value="F:ATP binding"/>
    <property type="evidence" value="ECO:0007669"/>
    <property type="project" value="InterPro"/>
</dbReference>
<dbReference type="Pfam" id="PF01094">
    <property type="entry name" value="ANF_receptor"/>
    <property type="match status" value="1"/>
</dbReference>
<evidence type="ECO:0000256" key="9">
    <source>
        <dbReference type="ARBA" id="ARBA00023239"/>
    </source>
</evidence>
<evidence type="ECO:0000256" key="5">
    <source>
        <dbReference type="ARBA" id="ARBA00022741"/>
    </source>
</evidence>
<dbReference type="Gene3D" id="1.10.510.10">
    <property type="entry name" value="Transferase(Phosphotransferase) domain 1"/>
    <property type="match status" value="1"/>
</dbReference>
<dbReference type="InterPro" id="IPR028082">
    <property type="entry name" value="Peripla_BP_I"/>
</dbReference>
<keyword evidence="5" id="KW-0547">Nucleotide-binding</keyword>
<dbReference type="Proteomes" id="UP000887566">
    <property type="component" value="Unplaced"/>
</dbReference>
<dbReference type="GO" id="GO:0001653">
    <property type="term" value="F:peptide receptor activity"/>
    <property type="evidence" value="ECO:0007669"/>
    <property type="project" value="TreeGrafter"/>
</dbReference>
<evidence type="ECO:0000256" key="11">
    <source>
        <dbReference type="SAM" id="Phobius"/>
    </source>
</evidence>
<keyword evidence="15" id="KW-1185">Reference proteome</keyword>
<keyword evidence="8" id="KW-0325">Glycoprotein</keyword>
<dbReference type="GO" id="GO:0004672">
    <property type="term" value="F:protein kinase activity"/>
    <property type="evidence" value="ECO:0007669"/>
    <property type="project" value="InterPro"/>
</dbReference>
<keyword evidence="12" id="KW-0732">Signal</keyword>
<evidence type="ECO:0000256" key="7">
    <source>
        <dbReference type="ARBA" id="ARBA00023136"/>
    </source>
</evidence>
<evidence type="ECO:0000313" key="15">
    <source>
        <dbReference type="Proteomes" id="UP000887566"/>
    </source>
</evidence>
<evidence type="ECO:0000256" key="8">
    <source>
        <dbReference type="ARBA" id="ARBA00023180"/>
    </source>
</evidence>
<dbReference type="GO" id="GO:0035556">
    <property type="term" value="P:intracellular signal transduction"/>
    <property type="evidence" value="ECO:0007669"/>
    <property type="project" value="InterPro"/>
</dbReference>
<dbReference type="InterPro" id="IPR011009">
    <property type="entry name" value="Kinase-like_dom_sf"/>
</dbReference>
<dbReference type="SUPFAM" id="SSF53822">
    <property type="entry name" value="Periplasmic binding protein-like I"/>
    <property type="match status" value="1"/>
</dbReference>
<feature type="chain" id="PRO_5038055754" description="guanylate cyclase" evidence="12">
    <location>
        <begin position="20"/>
        <end position="885"/>
    </location>
</feature>
<keyword evidence="10" id="KW-0141">cGMP biosynthesis</keyword>
<dbReference type="CDD" id="cd06352">
    <property type="entry name" value="PBP1_NPR_GC-like"/>
    <property type="match status" value="1"/>
</dbReference>
<proteinExistence type="predicted"/>
<dbReference type="SUPFAM" id="SSF55073">
    <property type="entry name" value="Nucleotide cyclase"/>
    <property type="match status" value="1"/>
</dbReference>
<dbReference type="InterPro" id="IPR001245">
    <property type="entry name" value="Ser-Thr/Tyr_kinase_cat_dom"/>
</dbReference>
<dbReference type="InterPro" id="IPR000719">
    <property type="entry name" value="Prot_kinase_dom"/>
</dbReference>
<name>A0A914VHW0_9BILA</name>
<dbReference type="GO" id="GO:0007168">
    <property type="term" value="P:receptor guanylyl cyclase signaling pathway"/>
    <property type="evidence" value="ECO:0007669"/>
    <property type="project" value="TreeGrafter"/>
</dbReference>
<dbReference type="Gene3D" id="3.40.50.2300">
    <property type="match status" value="2"/>
</dbReference>
<keyword evidence="7 11" id="KW-0472">Membrane</keyword>
<dbReference type="GO" id="GO:0004016">
    <property type="term" value="F:adenylate cyclase activity"/>
    <property type="evidence" value="ECO:0007669"/>
    <property type="project" value="TreeGrafter"/>
</dbReference>
<dbReference type="GO" id="GO:0004383">
    <property type="term" value="F:guanylate cyclase activity"/>
    <property type="evidence" value="ECO:0007669"/>
    <property type="project" value="UniProtKB-EC"/>
</dbReference>
<keyword evidence="4 11" id="KW-0812">Transmembrane</keyword>
<dbReference type="WBParaSite" id="PSAMB.scaffold1993size26186.g15989.t1">
    <property type="protein sequence ID" value="PSAMB.scaffold1993size26186.g15989.t1"/>
    <property type="gene ID" value="PSAMB.scaffold1993size26186.g15989"/>
</dbReference>
<dbReference type="InterPro" id="IPR029787">
    <property type="entry name" value="Nucleotide_cyclase"/>
</dbReference>
<dbReference type="PANTHER" id="PTHR11920:SF503">
    <property type="entry name" value="RECEPTOR-TYPE GUANYLATE CYCLASE GCY-9"/>
    <property type="match status" value="1"/>
</dbReference>
<evidence type="ECO:0000259" key="13">
    <source>
        <dbReference type="PROSITE" id="PS50011"/>
    </source>
</evidence>
<feature type="domain" description="Protein kinase" evidence="13">
    <location>
        <begin position="470"/>
        <end position="775"/>
    </location>
</feature>
<evidence type="ECO:0000256" key="1">
    <source>
        <dbReference type="ARBA" id="ARBA00001436"/>
    </source>
</evidence>
<dbReference type="Pfam" id="PF00211">
    <property type="entry name" value="Guanylate_cyc"/>
    <property type="match status" value="1"/>
</dbReference>
<sequence>MRSFLSVVLLLSLVQLNQAATINVGHVYWFKLEAAVMDMAYNDLLEKGILPANYDFKLHSRVGCALYNANLSVIHGVKEATDLYFTENINVLFGSPCSEETKVIGQLAAAANWNVPVLGYLSSDDTLSDKTVYNTLARTSTMSTTFFAQAVKAIVVKNGWKKVAYVGSDVYINNLNRKAVVDVLTSAGVRVHVMITEAIILVMFDLEMNESAPFMAAAHYLGYTADPSFVFILFSVGNTRESRPWDANYDGMSYPYLRAAYEGAYILRVAGLDYGSINTFRRKLFASQNLTNPSSIDSTVMPMYDAVFLYGVALNKSLIATKDENVYMNGSLVFQYMKNIEFAGITSQVLINNDGERIPSYQFVRIPKNVERTYTVLVEIDANRATDCDPTILGNLCYPFNTTVTDDYLAIVWPPDEPACGYSDQLCDQTLFYVLGGVILGALLFIALIYYAVKKKRESRLYLMPWQVPLSSVKLLASGTVVSSMISMTSLRDSTTSVNSKTVTTSLQQALVGNTRASVRRYKQLKRISFDRRDLNSLYHTKQASHDNLNSFVGLTYNNLTNECLFLWKLCTRGSLQDIVANEDLKLDMDFKASFISDIVKGMLFLHSSNIKEHGTLRSSNCLVDNHWTVKLTDYGVNRTITDLLKHREIQYTEEGVQEPTPNKLLYMAPEHLRTFLSHRRIEVSQAGDIYAVGIIMHEILYRLEPYSDSDDTAEDIIQKVASLDATTMRAIRPSFPRDSDVPSEVVIIIQQCWSESADQRPNIKRIKKVTDSALRTSSGTITEHMIKMMEDYAGNLEKIVHERTAMLEETQLQAEGLLLQMLPKSVAQDLKLGRHVAPQTYEEATVLFSDIAGFTTLCSSSGPLEIVAFLNGIFSGFDAIIAEH</sequence>
<dbReference type="PANTHER" id="PTHR11920">
    <property type="entry name" value="GUANYLYL CYCLASE"/>
    <property type="match status" value="1"/>
</dbReference>
<feature type="signal peptide" evidence="12">
    <location>
        <begin position="1"/>
        <end position="19"/>
    </location>
</feature>
<evidence type="ECO:0000256" key="3">
    <source>
        <dbReference type="ARBA" id="ARBA00012202"/>
    </source>
</evidence>
<dbReference type="GO" id="GO:0005886">
    <property type="term" value="C:plasma membrane"/>
    <property type="evidence" value="ECO:0007669"/>
    <property type="project" value="TreeGrafter"/>
</dbReference>
<reference evidence="16" key="1">
    <citation type="submission" date="2022-11" db="UniProtKB">
        <authorList>
            <consortium name="WormBaseParasite"/>
        </authorList>
    </citation>
    <scope>IDENTIFICATION</scope>
</reference>
<dbReference type="InterPro" id="IPR001828">
    <property type="entry name" value="ANF_lig-bd_rcpt"/>
</dbReference>
<evidence type="ECO:0000256" key="6">
    <source>
        <dbReference type="ARBA" id="ARBA00022989"/>
    </source>
</evidence>
<dbReference type="Pfam" id="PF07714">
    <property type="entry name" value="PK_Tyr_Ser-Thr"/>
    <property type="match status" value="1"/>
</dbReference>
<evidence type="ECO:0000259" key="14">
    <source>
        <dbReference type="PROSITE" id="PS50125"/>
    </source>
</evidence>
<organism evidence="15 16">
    <name type="scientific">Plectus sambesii</name>
    <dbReference type="NCBI Taxonomy" id="2011161"/>
    <lineage>
        <taxon>Eukaryota</taxon>
        <taxon>Metazoa</taxon>
        <taxon>Ecdysozoa</taxon>
        <taxon>Nematoda</taxon>
        <taxon>Chromadorea</taxon>
        <taxon>Plectida</taxon>
        <taxon>Plectina</taxon>
        <taxon>Plectoidea</taxon>
        <taxon>Plectidae</taxon>
        <taxon>Plectus</taxon>
    </lineage>
</organism>
<dbReference type="InterPro" id="IPR001054">
    <property type="entry name" value="A/G_cyclase"/>
</dbReference>
<evidence type="ECO:0000256" key="10">
    <source>
        <dbReference type="ARBA" id="ARBA00023293"/>
    </source>
</evidence>
<accession>A0A914VHW0</accession>
<dbReference type="SUPFAM" id="SSF56112">
    <property type="entry name" value="Protein kinase-like (PK-like)"/>
    <property type="match status" value="1"/>
</dbReference>
<dbReference type="InterPro" id="IPR050401">
    <property type="entry name" value="Cyclic_nucleotide_synthase"/>
</dbReference>
<dbReference type="Gene3D" id="3.30.70.1230">
    <property type="entry name" value="Nucleotide cyclase"/>
    <property type="match status" value="1"/>
</dbReference>
<evidence type="ECO:0000313" key="16">
    <source>
        <dbReference type="WBParaSite" id="PSAMB.scaffold1993size26186.g15989.t1"/>
    </source>
</evidence>
<evidence type="ECO:0000256" key="2">
    <source>
        <dbReference type="ARBA" id="ARBA00004167"/>
    </source>
</evidence>
<keyword evidence="6 11" id="KW-1133">Transmembrane helix</keyword>
<dbReference type="PROSITE" id="PS50011">
    <property type="entry name" value="PROTEIN_KINASE_DOM"/>
    <property type="match status" value="1"/>
</dbReference>